<gene>
    <name evidence="1" type="ORF">HPB50_000510</name>
</gene>
<name>A0ACB7T3A6_HYAAI</name>
<organism evidence="1 2">
    <name type="scientific">Hyalomma asiaticum</name>
    <name type="common">Tick</name>
    <dbReference type="NCBI Taxonomy" id="266040"/>
    <lineage>
        <taxon>Eukaryota</taxon>
        <taxon>Metazoa</taxon>
        <taxon>Ecdysozoa</taxon>
        <taxon>Arthropoda</taxon>
        <taxon>Chelicerata</taxon>
        <taxon>Arachnida</taxon>
        <taxon>Acari</taxon>
        <taxon>Parasitiformes</taxon>
        <taxon>Ixodida</taxon>
        <taxon>Ixodoidea</taxon>
        <taxon>Ixodidae</taxon>
        <taxon>Hyalomminae</taxon>
        <taxon>Hyalomma</taxon>
    </lineage>
</organism>
<evidence type="ECO:0000313" key="1">
    <source>
        <dbReference type="EMBL" id="KAH6940489.1"/>
    </source>
</evidence>
<dbReference type="Proteomes" id="UP000821845">
    <property type="component" value="Chromosome 11"/>
</dbReference>
<reference evidence="1" key="1">
    <citation type="submission" date="2020-05" db="EMBL/GenBank/DDBJ databases">
        <title>Large-scale comparative analyses of tick genomes elucidate their genetic diversity and vector capacities.</title>
        <authorList>
            <person name="Jia N."/>
            <person name="Wang J."/>
            <person name="Shi W."/>
            <person name="Du L."/>
            <person name="Sun Y."/>
            <person name="Zhan W."/>
            <person name="Jiang J."/>
            <person name="Wang Q."/>
            <person name="Zhang B."/>
            <person name="Ji P."/>
            <person name="Sakyi L.B."/>
            <person name="Cui X."/>
            <person name="Yuan T."/>
            <person name="Jiang B."/>
            <person name="Yang W."/>
            <person name="Lam T.T.-Y."/>
            <person name="Chang Q."/>
            <person name="Ding S."/>
            <person name="Wang X."/>
            <person name="Zhu J."/>
            <person name="Ruan X."/>
            <person name="Zhao L."/>
            <person name="Wei J."/>
            <person name="Que T."/>
            <person name="Du C."/>
            <person name="Cheng J."/>
            <person name="Dai P."/>
            <person name="Han X."/>
            <person name="Huang E."/>
            <person name="Gao Y."/>
            <person name="Liu J."/>
            <person name="Shao H."/>
            <person name="Ye R."/>
            <person name="Li L."/>
            <person name="Wei W."/>
            <person name="Wang X."/>
            <person name="Wang C."/>
            <person name="Yang T."/>
            <person name="Huo Q."/>
            <person name="Li W."/>
            <person name="Guo W."/>
            <person name="Chen H."/>
            <person name="Zhou L."/>
            <person name="Ni X."/>
            <person name="Tian J."/>
            <person name="Zhou Y."/>
            <person name="Sheng Y."/>
            <person name="Liu T."/>
            <person name="Pan Y."/>
            <person name="Xia L."/>
            <person name="Li J."/>
            <person name="Zhao F."/>
            <person name="Cao W."/>
        </authorList>
    </citation>
    <scope>NUCLEOTIDE SEQUENCE</scope>
    <source>
        <strain evidence="1">Hyas-2018</strain>
    </source>
</reference>
<evidence type="ECO:0000313" key="2">
    <source>
        <dbReference type="Proteomes" id="UP000821845"/>
    </source>
</evidence>
<accession>A0ACB7T3A6</accession>
<comment type="caution">
    <text evidence="1">The sequence shown here is derived from an EMBL/GenBank/DDBJ whole genome shotgun (WGS) entry which is preliminary data.</text>
</comment>
<sequence length="388" mass="43330">MEYYIQQDILFAFSNAVLAFFVGSTLPSWRTEGAHAVMLPKDPDAEKSIEELIEARGYPVESREVVTDDGYVLGLYRIPRGRLEVAGSTSQECDDSAGRPPVLLMHGLLSSAIPWVSNYPDQSIGFVLADAGYDVWLGNVRGCTLARKHVRINPDSDVSFWNFSVQEMIEYDLPATIDYVLRETGHSRLGYVGHSQGTLIMFGLLSSVPAYNDKVRSALLKIGEMGEYGPLWKELADTPCRTKELMLLCESMCTFTFGPTVMANVLVITGRFCKYDYGAARNKGIYGQATPPCYHLEKIRAPVAIFWGQGDKFSRPEDIDRIRARVSSIVVDERVGSGPFNHVDYLYGVDAKRVLHDRVVQVLGQYYSNACRDSSQSRTTQPHEHAQS</sequence>
<dbReference type="EMBL" id="CM023491">
    <property type="protein sequence ID" value="KAH6940489.1"/>
    <property type="molecule type" value="Genomic_DNA"/>
</dbReference>
<proteinExistence type="predicted"/>
<keyword evidence="2" id="KW-1185">Reference proteome</keyword>
<protein>
    <submittedName>
        <fullName evidence="1">Uncharacterized protein</fullName>
    </submittedName>
</protein>